<feature type="compositionally biased region" description="Low complexity" evidence="1">
    <location>
        <begin position="284"/>
        <end position="302"/>
    </location>
</feature>
<keyword evidence="2" id="KW-1133">Transmembrane helix</keyword>
<feature type="region of interest" description="Disordered" evidence="1">
    <location>
        <begin position="195"/>
        <end position="222"/>
    </location>
</feature>
<evidence type="ECO:0000313" key="4">
    <source>
        <dbReference type="EMBL" id="OKL62482.1"/>
    </source>
</evidence>
<feature type="compositionally biased region" description="Polar residues" evidence="1">
    <location>
        <begin position="388"/>
        <end position="398"/>
    </location>
</feature>
<keyword evidence="5" id="KW-1185">Reference proteome</keyword>
<dbReference type="PANTHER" id="PTHR20916:SF26">
    <property type="entry name" value="CYSTEINE-RICH PROTEIN 2-BINDING PROTEIN"/>
    <property type="match status" value="1"/>
</dbReference>
<keyword evidence="2" id="KW-0812">Transmembrane</keyword>
<evidence type="ECO:0000256" key="3">
    <source>
        <dbReference type="SAM" id="SignalP"/>
    </source>
</evidence>
<dbReference type="EMBL" id="LFMY01000003">
    <property type="protein sequence ID" value="OKL62482.1"/>
    <property type="molecule type" value="Genomic_DNA"/>
</dbReference>
<accession>A0A225ALR1</accession>
<organism evidence="4 5">
    <name type="scientific">Talaromyces atroroseus</name>
    <dbReference type="NCBI Taxonomy" id="1441469"/>
    <lineage>
        <taxon>Eukaryota</taxon>
        <taxon>Fungi</taxon>
        <taxon>Dikarya</taxon>
        <taxon>Ascomycota</taxon>
        <taxon>Pezizomycotina</taxon>
        <taxon>Eurotiomycetes</taxon>
        <taxon>Eurotiomycetidae</taxon>
        <taxon>Eurotiales</taxon>
        <taxon>Trichocomaceae</taxon>
        <taxon>Talaromyces</taxon>
        <taxon>Talaromyces sect. Trachyspermi</taxon>
    </lineage>
</organism>
<dbReference type="RefSeq" id="XP_020122603.1">
    <property type="nucleotide sequence ID" value="XM_020264608.1"/>
</dbReference>
<dbReference type="Proteomes" id="UP000214365">
    <property type="component" value="Unassembled WGS sequence"/>
</dbReference>
<dbReference type="PANTHER" id="PTHR20916">
    <property type="entry name" value="CYSTEINE AND GLYCINE-RICH PROTEIN 2 BINDING PROTEIN"/>
    <property type="match status" value="1"/>
</dbReference>
<evidence type="ECO:0000256" key="2">
    <source>
        <dbReference type="SAM" id="Phobius"/>
    </source>
</evidence>
<gene>
    <name evidence="4" type="ORF">UA08_02553</name>
</gene>
<dbReference type="OrthoDB" id="5426355at2759"/>
<feature type="region of interest" description="Disordered" evidence="1">
    <location>
        <begin position="282"/>
        <end position="306"/>
    </location>
</feature>
<feature type="compositionally biased region" description="Gly residues" evidence="1">
    <location>
        <begin position="368"/>
        <end position="377"/>
    </location>
</feature>
<feature type="chain" id="PRO_5012058834" description="Integral membrane protein" evidence="3">
    <location>
        <begin position="20"/>
        <end position="438"/>
    </location>
</feature>
<protein>
    <recommendedName>
        <fullName evidence="6">Integral membrane protein</fullName>
    </recommendedName>
</protein>
<keyword evidence="2" id="KW-0472">Membrane</keyword>
<feature type="compositionally biased region" description="Low complexity" evidence="1">
    <location>
        <begin position="400"/>
        <end position="418"/>
    </location>
</feature>
<keyword evidence="3" id="KW-0732">Signal</keyword>
<evidence type="ECO:0008006" key="6">
    <source>
        <dbReference type="Google" id="ProtNLM"/>
    </source>
</evidence>
<name>A0A225ALR1_TALAT</name>
<feature type="compositionally biased region" description="Low complexity" evidence="1">
    <location>
        <begin position="339"/>
        <end position="367"/>
    </location>
</feature>
<dbReference type="GeneID" id="31002308"/>
<reference evidence="4 5" key="1">
    <citation type="submission" date="2015-06" db="EMBL/GenBank/DDBJ databases">
        <title>Talaromyces atroroseus IBT 11181 draft genome.</title>
        <authorList>
            <person name="Rasmussen K.B."/>
            <person name="Rasmussen S."/>
            <person name="Petersen B."/>
            <person name="Sicheritz-Ponten T."/>
            <person name="Mortensen U.H."/>
            <person name="Thrane U."/>
        </authorList>
    </citation>
    <scope>NUCLEOTIDE SEQUENCE [LARGE SCALE GENOMIC DNA]</scope>
    <source>
        <strain evidence="4 5">IBT 11181</strain>
    </source>
</reference>
<feature type="transmembrane region" description="Helical" evidence="2">
    <location>
        <begin position="165"/>
        <end position="188"/>
    </location>
</feature>
<evidence type="ECO:0000256" key="1">
    <source>
        <dbReference type="SAM" id="MobiDB-lite"/>
    </source>
</evidence>
<dbReference type="GO" id="GO:0004402">
    <property type="term" value="F:histone acetyltransferase activity"/>
    <property type="evidence" value="ECO:0007669"/>
    <property type="project" value="TreeGrafter"/>
</dbReference>
<feature type="signal peptide" evidence="3">
    <location>
        <begin position="1"/>
        <end position="19"/>
    </location>
</feature>
<proteinExistence type="predicted"/>
<evidence type="ECO:0000313" key="5">
    <source>
        <dbReference type="Proteomes" id="UP000214365"/>
    </source>
</evidence>
<dbReference type="AlphaFoldDB" id="A0A225ALR1"/>
<comment type="caution">
    <text evidence="4">The sequence shown here is derived from an EMBL/GenBank/DDBJ whole genome shotgun (WGS) entry which is preliminary data.</text>
</comment>
<feature type="region of interest" description="Disordered" evidence="1">
    <location>
        <begin position="339"/>
        <end position="438"/>
    </location>
</feature>
<sequence length="438" mass="45197">MARKTLLFAVSLLSAVVSAQTSSDSFSFLPSSASSTFPECGLSCNALLQAQTVCVPPQAAVTNDQTYISCFCQSSYLTSLTSSGAVCSSCSAADQQLLVNWYNGYCAGGYTSTLTATATTTSSTNTATDTAAATTTTGTAAAASTSSASSSSKSSGSPGWFSTHWRWVVMLIVLAVAFTALGVFGTWYKKRHDARRPGLYHGDDRRNITASGGHPGVDPGAAGFFSGSLRNLSKAKANSINNPSTTNSSSNNIALGFKSAAAATTITKSKRQPSMSMIRSSIVNNNDNKNNNNYNNNNNNNNQMWGPQQATAHTREFNDITPVDGTAFRNSMAAAAAAAAADKSGTMTTTTTTAATNNGSRTDISSIGTGGGSGSGSGSVAAGRAPTPRSNTNPNRLSKLSVQSSSTLQRQTSSNTLQRGPTARSNDLSPVSPINDDE</sequence>